<feature type="transmembrane region" description="Helical" evidence="6">
    <location>
        <begin position="392"/>
        <end position="414"/>
    </location>
</feature>
<dbReference type="PANTHER" id="PTHR43806">
    <property type="entry name" value="PEPTIDASE S8"/>
    <property type="match status" value="1"/>
</dbReference>
<dbReference type="AlphaFoldDB" id="A0A562UPE7"/>
<dbReference type="InterPro" id="IPR015500">
    <property type="entry name" value="Peptidase_S8_subtilisin-rel"/>
</dbReference>
<evidence type="ECO:0000259" key="8">
    <source>
        <dbReference type="Pfam" id="PF00082"/>
    </source>
</evidence>
<dbReference type="GO" id="GO:0006508">
    <property type="term" value="P:proteolysis"/>
    <property type="evidence" value="ECO:0007669"/>
    <property type="project" value="UniProtKB-KW"/>
</dbReference>
<feature type="active site" description="Charge relay system" evidence="5">
    <location>
        <position position="122"/>
    </location>
</feature>
<protein>
    <submittedName>
        <fullName evidence="9">Type VII secretion-associated serine protease mycosin</fullName>
    </submittedName>
</protein>
<dbReference type="PRINTS" id="PR00723">
    <property type="entry name" value="SUBTILISIN"/>
</dbReference>
<evidence type="ECO:0000256" key="1">
    <source>
        <dbReference type="ARBA" id="ARBA00011073"/>
    </source>
</evidence>
<evidence type="ECO:0000256" key="7">
    <source>
        <dbReference type="SAM" id="SignalP"/>
    </source>
</evidence>
<gene>
    <name evidence="9" type="ORF">LX16_4982</name>
</gene>
<dbReference type="InterPro" id="IPR036852">
    <property type="entry name" value="Peptidase_S8/S53_dom_sf"/>
</dbReference>
<evidence type="ECO:0000256" key="6">
    <source>
        <dbReference type="SAM" id="Phobius"/>
    </source>
</evidence>
<feature type="active site" description="Charge relay system" evidence="5">
    <location>
        <position position="78"/>
    </location>
</feature>
<dbReference type="PROSITE" id="PS00137">
    <property type="entry name" value="SUBTILASE_HIS"/>
    <property type="match status" value="1"/>
</dbReference>
<dbReference type="PROSITE" id="PS51892">
    <property type="entry name" value="SUBTILASE"/>
    <property type="match status" value="1"/>
</dbReference>
<dbReference type="InterPro" id="IPR023827">
    <property type="entry name" value="Peptidase_S8_Asp-AS"/>
</dbReference>
<keyword evidence="6" id="KW-0472">Membrane</keyword>
<reference evidence="9 10" key="1">
    <citation type="journal article" date="2013" name="Stand. Genomic Sci.">
        <title>Genomic Encyclopedia of Type Strains, Phase I: The one thousand microbial genomes (KMG-I) project.</title>
        <authorList>
            <person name="Kyrpides N.C."/>
            <person name="Woyke T."/>
            <person name="Eisen J.A."/>
            <person name="Garrity G."/>
            <person name="Lilburn T.G."/>
            <person name="Beck B.J."/>
            <person name="Whitman W.B."/>
            <person name="Hugenholtz P."/>
            <person name="Klenk H.P."/>
        </authorList>
    </citation>
    <scope>NUCLEOTIDE SEQUENCE [LARGE SCALE GENOMIC DNA]</scope>
    <source>
        <strain evidence="9 10">DSM 45044</strain>
    </source>
</reference>
<keyword evidence="2 5" id="KW-0645">Protease</keyword>
<evidence type="ECO:0000256" key="2">
    <source>
        <dbReference type="ARBA" id="ARBA00022670"/>
    </source>
</evidence>
<feature type="signal peptide" evidence="7">
    <location>
        <begin position="1"/>
        <end position="30"/>
    </location>
</feature>
<keyword evidence="7" id="KW-0732">Signal</keyword>
<keyword evidence="6" id="KW-1133">Transmembrane helix</keyword>
<keyword evidence="10" id="KW-1185">Reference proteome</keyword>
<name>A0A562UPE7_9ACTN</name>
<feature type="chain" id="PRO_5021817911" evidence="7">
    <location>
        <begin position="31"/>
        <end position="453"/>
    </location>
</feature>
<dbReference type="RefSeq" id="WP_147144147.1">
    <property type="nucleotide sequence ID" value="NZ_BAABIJ010000007.1"/>
</dbReference>
<comment type="similarity">
    <text evidence="1 5">Belongs to the peptidase S8 family.</text>
</comment>
<dbReference type="InterPro" id="IPR050131">
    <property type="entry name" value="Peptidase_S8_subtilisin-like"/>
</dbReference>
<evidence type="ECO:0000313" key="10">
    <source>
        <dbReference type="Proteomes" id="UP000321617"/>
    </source>
</evidence>
<dbReference type="EMBL" id="VLLL01000011">
    <property type="protein sequence ID" value="TWJ07499.1"/>
    <property type="molecule type" value="Genomic_DNA"/>
</dbReference>
<dbReference type="PANTHER" id="PTHR43806:SF11">
    <property type="entry name" value="CEREVISIN-RELATED"/>
    <property type="match status" value="1"/>
</dbReference>
<dbReference type="SUPFAM" id="SSF52743">
    <property type="entry name" value="Subtilisin-like"/>
    <property type="match status" value="1"/>
</dbReference>
<evidence type="ECO:0000313" key="9">
    <source>
        <dbReference type="EMBL" id="TWJ07499.1"/>
    </source>
</evidence>
<dbReference type="InterPro" id="IPR000209">
    <property type="entry name" value="Peptidase_S8/S53_dom"/>
</dbReference>
<dbReference type="InterPro" id="IPR022398">
    <property type="entry name" value="Peptidase_S8_His-AS"/>
</dbReference>
<dbReference type="GO" id="GO:0004252">
    <property type="term" value="F:serine-type endopeptidase activity"/>
    <property type="evidence" value="ECO:0007669"/>
    <property type="project" value="UniProtKB-UniRule"/>
</dbReference>
<dbReference type="Pfam" id="PF00082">
    <property type="entry name" value="Peptidase_S8"/>
    <property type="match status" value="1"/>
</dbReference>
<comment type="caution">
    <text evidence="9">The sequence shown here is derived from an EMBL/GenBank/DDBJ whole genome shotgun (WGS) entry which is preliminary data.</text>
</comment>
<organism evidence="9 10">
    <name type="scientific">Stackebrandtia albiflava</name>
    <dbReference type="NCBI Taxonomy" id="406432"/>
    <lineage>
        <taxon>Bacteria</taxon>
        <taxon>Bacillati</taxon>
        <taxon>Actinomycetota</taxon>
        <taxon>Actinomycetes</taxon>
        <taxon>Glycomycetales</taxon>
        <taxon>Glycomycetaceae</taxon>
        <taxon>Stackebrandtia</taxon>
    </lineage>
</organism>
<dbReference type="Proteomes" id="UP000321617">
    <property type="component" value="Unassembled WGS sequence"/>
</dbReference>
<sequence>MRLVPRLAALTVSSVAAAGLLVASPQPAWAGDDCENKPRDSVVADEVPDANLWPQRLLKPELVWPNATGEGVTVAVLDSGVQADHPLLDGKVDSGKAYIDVESTDKDEQNLGDGATRDCVGHGTAVAGIIAGSESPENGFHGMAPDARILPIRIANTVPADQDDANEDKDDNILVDQNDFAAAIDYAVSQDVDVINMSLKFSVDHPVIAEAVAAAVDAGIVLVASAGNEGNIEEDPEAATTPSYPAAYEGVIGVGAVNSHLVKTAESQWGPWVDVVAPGLEIGAPQHDGNFQIAFGGTSSAAAYVAGTAALLVEMYPDWTPEEIAIQIMGTASSVAGATRSDQYGYGMVDPVRAATERLSGSEPEPVLSMDPPVLTEQQVQNQEFDAMAMRWATSAGVAALAVFTAALLGVAALRRGKRARWRIGRASREDMIEPVDDGDPIALFQGIKGLKQ</sequence>
<dbReference type="OrthoDB" id="5240330at2"/>
<keyword evidence="3 5" id="KW-0378">Hydrolase</keyword>
<dbReference type="PROSITE" id="PS00136">
    <property type="entry name" value="SUBTILASE_ASP"/>
    <property type="match status" value="1"/>
</dbReference>
<accession>A0A562UPE7</accession>
<evidence type="ECO:0000256" key="4">
    <source>
        <dbReference type="ARBA" id="ARBA00022825"/>
    </source>
</evidence>
<evidence type="ECO:0000256" key="3">
    <source>
        <dbReference type="ARBA" id="ARBA00022801"/>
    </source>
</evidence>
<feature type="active site" description="Charge relay system" evidence="5">
    <location>
        <position position="299"/>
    </location>
</feature>
<keyword evidence="6" id="KW-0812">Transmembrane</keyword>
<evidence type="ECO:0000256" key="5">
    <source>
        <dbReference type="PROSITE-ProRule" id="PRU01240"/>
    </source>
</evidence>
<keyword evidence="4 5" id="KW-0720">Serine protease</keyword>
<feature type="domain" description="Peptidase S8/S53" evidence="8">
    <location>
        <begin position="69"/>
        <end position="347"/>
    </location>
</feature>
<dbReference type="Gene3D" id="3.40.50.200">
    <property type="entry name" value="Peptidase S8/S53 domain"/>
    <property type="match status" value="1"/>
</dbReference>
<proteinExistence type="inferred from homology"/>